<protein>
    <submittedName>
        <fullName evidence="1">Uncharacterized protein</fullName>
    </submittedName>
</protein>
<reference evidence="1" key="1">
    <citation type="journal article" date="2021" name="Genome Biol. Evol.">
        <title>A High-Quality Reference Genome for a Parasitic Bivalve with Doubly Uniparental Inheritance (Bivalvia: Unionida).</title>
        <authorList>
            <person name="Smith C.H."/>
        </authorList>
    </citation>
    <scope>NUCLEOTIDE SEQUENCE</scope>
    <source>
        <strain evidence="1">CHS0354</strain>
    </source>
</reference>
<organism evidence="1 2">
    <name type="scientific">Potamilus streckersoni</name>
    <dbReference type="NCBI Taxonomy" id="2493646"/>
    <lineage>
        <taxon>Eukaryota</taxon>
        <taxon>Metazoa</taxon>
        <taxon>Spiralia</taxon>
        <taxon>Lophotrochozoa</taxon>
        <taxon>Mollusca</taxon>
        <taxon>Bivalvia</taxon>
        <taxon>Autobranchia</taxon>
        <taxon>Heteroconchia</taxon>
        <taxon>Palaeoheterodonta</taxon>
        <taxon>Unionida</taxon>
        <taxon>Unionoidea</taxon>
        <taxon>Unionidae</taxon>
        <taxon>Ambleminae</taxon>
        <taxon>Lampsilini</taxon>
        <taxon>Potamilus</taxon>
    </lineage>
</organism>
<dbReference type="Proteomes" id="UP001195483">
    <property type="component" value="Unassembled WGS sequence"/>
</dbReference>
<evidence type="ECO:0000313" key="2">
    <source>
        <dbReference type="Proteomes" id="UP001195483"/>
    </source>
</evidence>
<reference evidence="1" key="2">
    <citation type="journal article" date="2021" name="Genome Biol. Evol.">
        <title>Developing a high-quality reference genome for a parasitic bivalve with doubly uniparental inheritance (Bivalvia: Unionida).</title>
        <authorList>
            <person name="Smith C.H."/>
        </authorList>
    </citation>
    <scope>NUCLEOTIDE SEQUENCE</scope>
    <source>
        <strain evidence="1">CHS0354</strain>
        <tissue evidence="1">Mantle</tissue>
    </source>
</reference>
<accession>A0AAE0VV89</accession>
<proteinExistence type="predicted"/>
<sequence length="75" mass="9113">FVVGRQLREFIQNCKHAERLRYFYMKANRIIKQRILLREGLSNNGYFYVKANRIIKQRILLREGKQDYQTTDTST</sequence>
<feature type="non-terminal residue" evidence="1">
    <location>
        <position position="75"/>
    </location>
</feature>
<evidence type="ECO:0000313" key="1">
    <source>
        <dbReference type="EMBL" id="KAK3591943.1"/>
    </source>
</evidence>
<dbReference type="AlphaFoldDB" id="A0AAE0VV89"/>
<keyword evidence="2" id="KW-1185">Reference proteome</keyword>
<dbReference type="EMBL" id="JAEAOA010001885">
    <property type="protein sequence ID" value="KAK3591943.1"/>
    <property type="molecule type" value="Genomic_DNA"/>
</dbReference>
<comment type="caution">
    <text evidence="1">The sequence shown here is derived from an EMBL/GenBank/DDBJ whole genome shotgun (WGS) entry which is preliminary data.</text>
</comment>
<gene>
    <name evidence="1" type="ORF">CHS0354_031446</name>
</gene>
<reference evidence="1" key="3">
    <citation type="submission" date="2023-05" db="EMBL/GenBank/DDBJ databases">
        <authorList>
            <person name="Smith C.H."/>
        </authorList>
    </citation>
    <scope>NUCLEOTIDE SEQUENCE</scope>
    <source>
        <strain evidence="1">CHS0354</strain>
        <tissue evidence="1">Mantle</tissue>
    </source>
</reference>
<name>A0AAE0VV89_9BIVA</name>